<reference evidence="2 3" key="1">
    <citation type="submission" date="2015-03" db="EMBL/GenBank/DDBJ databases">
        <title>Genome assembly of Sandaracinus amylolyticus DSM 53668.</title>
        <authorList>
            <person name="Sharma G."/>
            <person name="Subramanian S."/>
        </authorList>
    </citation>
    <scope>NUCLEOTIDE SEQUENCE [LARGE SCALE GENOMIC DNA]</scope>
    <source>
        <strain evidence="2 3">DSM 53668</strain>
    </source>
</reference>
<dbReference type="SUPFAM" id="SSF53756">
    <property type="entry name" value="UDP-Glycosyltransferase/glycogen phosphorylase"/>
    <property type="match status" value="1"/>
</dbReference>
<evidence type="ECO:0000313" key="3">
    <source>
        <dbReference type="Proteomes" id="UP000034883"/>
    </source>
</evidence>
<dbReference type="EMBL" id="CP011125">
    <property type="protein sequence ID" value="AKF07004.1"/>
    <property type="molecule type" value="Genomic_DNA"/>
</dbReference>
<dbReference type="Gene3D" id="3.40.50.2000">
    <property type="entry name" value="Glycogen Phosphorylase B"/>
    <property type="match status" value="2"/>
</dbReference>
<name>A0A0F6SFI5_9BACT</name>
<dbReference type="Proteomes" id="UP000034883">
    <property type="component" value="Chromosome"/>
</dbReference>
<protein>
    <submittedName>
        <fullName evidence="2">Lipid carrier UDP-N-acetylgalactosaminyltransferase</fullName>
    </submittedName>
</protein>
<sequence length="395" mass="42548">MRPKLLFVVNEDAFFVSHRLEIGTAARDVGLDVVVAAGPGGARATLESHGLRTVELPFDRGGRSPTRDARTLARLADLYARERPTLVHHVTIKPVLYGSIAAKLTGVRAVVNAISGLGFVFLSQHLSARALRVGVEVAYRVALSGPRVRVVFQNADDEALFVSRGLVDATRAIRIPGSGVDLERFAERPPHRAEVPLVVLPARLLWDKGVGEFVDAARSLRARGVRARFALVGGGSTNPASVPPARVREWVDEGLIEAWGHRTDMPDVLAEASLVVLPSYREGFPLALAEACAVGRACVTTNVPGCRDVVDDACGWRVPVRDAPALADAISDALSDRARLEAMGRRAAQRARDRFGRGAIVASHLALYEELLGDAWPRATTMSPQERRAVGRVGE</sequence>
<dbReference type="OrthoDB" id="9775208at2"/>
<accession>A0A0F6SFI5</accession>
<keyword evidence="3" id="KW-1185">Reference proteome</keyword>
<proteinExistence type="predicted"/>
<feature type="domain" description="Glycosyltransferase subfamily 4-like N-terminal" evidence="1">
    <location>
        <begin position="4"/>
        <end position="128"/>
    </location>
</feature>
<dbReference type="Pfam" id="PF13692">
    <property type="entry name" value="Glyco_trans_1_4"/>
    <property type="match status" value="1"/>
</dbReference>
<gene>
    <name evidence="2" type="ORF">DB32_004153</name>
</gene>
<dbReference type="CDD" id="cd03808">
    <property type="entry name" value="GT4_CapM-like"/>
    <property type="match status" value="1"/>
</dbReference>
<dbReference type="InterPro" id="IPR028098">
    <property type="entry name" value="Glyco_trans_4-like_N"/>
</dbReference>
<organism evidence="2 3">
    <name type="scientific">Sandaracinus amylolyticus</name>
    <dbReference type="NCBI Taxonomy" id="927083"/>
    <lineage>
        <taxon>Bacteria</taxon>
        <taxon>Pseudomonadati</taxon>
        <taxon>Myxococcota</taxon>
        <taxon>Polyangia</taxon>
        <taxon>Polyangiales</taxon>
        <taxon>Sandaracinaceae</taxon>
        <taxon>Sandaracinus</taxon>
    </lineage>
</organism>
<dbReference type="AlphaFoldDB" id="A0A0F6SFI5"/>
<evidence type="ECO:0000259" key="1">
    <source>
        <dbReference type="Pfam" id="PF13477"/>
    </source>
</evidence>
<dbReference type="KEGG" id="samy:DB32_004153"/>
<dbReference type="PANTHER" id="PTHR12526">
    <property type="entry name" value="GLYCOSYLTRANSFERASE"/>
    <property type="match status" value="1"/>
</dbReference>
<dbReference type="PANTHER" id="PTHR12526:SF638">
    <property type="entry name" value="SPORE COAT PROTEIN SA"/>
    <property type="match status" value="1"/>
</dbReference>
<dbReference type="Pfam" id="PF13477">
    <property type="entry name" value="Glyco_trans_4_2"/>
    <property type="match status" value="1"/>
</dbReference>
<keyword evidence="2" id="KW-0808">Transferase</keyword>
<evidence type="ECO:0000313" key="2">
    <source>
        <dbReference type="EMBL" id="AKF07004.1"/>
    </source>
</evidence>
<dbReference type="RefSeq" id="WP_075097565.1">
    <property type="nucleotide sequence ID" value="NZ_CP011125.1"/>
</dbReference>
<dbReference type="GO" id="GO:0016757">
    <property type="term" value="F:glycosyltransferase activity"/>
    <property type="evidence" value="ECO:0007669"/>
    <property type="project" value="UniProtKB-ARBA"/>
</dbReference>
<dbReference type="STRING" id="927083.DB32_004153"/>